<sequence length="50" mass="5402">MAFSLKHPKIITVATLLNRVPLTALKYVIQQIAGAFMLVTSCETQVGKGV</sequence>
<reference evidence="1 2" key="1">
    <citation type="submission" date="2023-04" db="EMBL/GenBank/DDBJ databases">
        <title>Complete genome sequence of Alisedimentitalea scapharcae.</title>
        <authorList>
            <person name="Rong J.-C."/>
            <person name="Yi M.-L."/>
            <person name="Zhao Q."/>
        </authorList>
    </citation>
    <scope>NUCLEOTIDE SEQUENCE [LARGE SCALE GENOMIC DNA]</scope>
    <source>
        <strain evidence="1 2">KCTC 42119</strain>
        <plasmid evidence="1 2">unnamed4</plasmid>
    </source>
</reference>
<keyword evidence="2" id="KW-1185">Reference proteome</keyword>
<accession>A0ABZ2Y2I8</accession>
<name>A0ABZ2Y2I8_9RHOB</name>
<protein>
    <submittedName>
        <fullName evidence="1">Uncharacterized protein</fullName>
    </submittedName>
</protein>
<evidence type="ECO:0000313" key="1">
    <source>
        <dbReference type="EMBL" id="WZK91290.1"/>
    </source>
</evidence>
<dbReference type="RefSeq" id="WP_343211998.1">
    <property type="nucleotide sequence ID" value="NZ_CP123585.1"/>
</dbReference>
<dbReference type="EMBL" id="CP123585">
    <property type="protein sequence ID" value="WZK91290.1"/>
    <property type="molecule type" value="Genomic_DNA"/>
</dbReference>
<gene>
    <name evidence="1" type="ORF">QEZ52_21130</name>
</gene>
<evidence type="ECO:0000313" key="2">
    <source>
        <dbReference type="Proteomes" id="UP001623232"/>
    </source>
</evidence>
<dbReference type="Proteomes" id="UP001623232">
    <property type="component" value="Plasmid unnamed4"/>
</dbReference>
<geneLocation type="plasmid" evidence="1 2">
    <name>unnamed4</name>
</geneLocation>
<organism evidence="1 2">
    <name type="scientific">Aliisedimentitalea scapharcae</name>
    <dbReference type="NCBI Taxonomy" id="1524259"/>
    <lineage>
        <taxon>Bacteria</taxon>
        <taxon>Pseudomonadati</taxon>
        <taxon>Pseudomonadota</taxon>
        <taxon>Alphaproteobacteria</taxon>
        <taxon>Rhodobacterales</taxon>
        <taxon>Roseobacteraceae</taxon>
        <taxon>Aliisedimentitalea</taxon>
    </lineage>
</organism>
<keyword evidence="1" id="KW-0614">Plasmid</keyword>
<proteinExistence type="predicted"/>